<dbReference type="GO" id="GO:0000981">
    <property type="term" value="F:DNA-binding transcription factor activity, RNA polymerase II-specific"/>
    <property type="evidence" value="ECO:0007669"/>
    <property type="project" value="TreeGrafter"/>
</dbReference>
<reference evidence="3 4" key="3">
    <citation type="submission" date="2018-12" db="EMBL/GenBank/DDBJ databases">
        <title>G10K-VGP greater horseshoe bat female genome, primary haplotype.</title>
        <authorList>
            <person name="Teeling E."/>
            <person name="Myers G."/>
            <person name="Vernes S."/>
            <person name="Pippel M."/>
            <person name="Winkler S."/>
            <person name="Fedrigo O."/>
            <person name="Rhie A."/>
            <person name="Koren S."/>
            <person name="Phillippy A."/>
            <person name="Lewin H."/>
            <person name="Damas J."/>
            <person name="Howe K."/>
            <person name="Mountcastle J."/>
            <person name="Jarvis E.D."/>
        </authorList>
    </citation>
    <scope>NUCLEOTIDE SEQUENCE [LARGE SCALE GENOMIC DNA]</scope>
</reference>
<dbReference type="GeneID" id="117025611"/>
<dbReference type="Pfam" id="PF03172">
    <property type="entry name" value="HSR"/>
    <property type="match status" value="1"/>
</dbReference>
<evidence type="ECO:0000313" key="3">
    <source>
        <dbReference type="Ensembl" id="ENSRFEP00010021114.1"/>
    </source>
</evidence>
<evidence type="ECO:0000313" key="5">
    <source>
        <dbReference type="Proteomes" id="UP000585614"/>
    </source>
</evidence>
<dbReference type="InterPro" id="IPR043563">
    <property type="entry name" value="Sp110/Sp140/Sp140L-like"/>
</dbReference>
<gene>
    <name evidence="3" type="primary">LOC117025611</name>
    <name evidence="2" type="ORF">mRhiFer1_009908</name>
</gene>
<protein>
    <recommendedName>
        <fullName evidence="1">HSR domain-containing protein</fullName>
    </recommendedName>
</protein>
<organism evidence="3 4">
    <name type="scientific">Rhinolophus ferrumequinum</name>
    <name type="common">Greater horseshoe bat</name>
    <dbReference type="NCBI Taxonomy" id="59479"/>
    <lineage>
        <taxon>Eukaryota</taxon>
        <taxon>Metazoa</taxon>
        <taxon>Chordata</taxon>
        <taxon>Craniata</taxon>
        <taxon>Vertebrata</taxon>
        <taxon>Euteleostomi</taxon>
        <taxon>Mammalia</taxon>
        <taxon>Eutheria</taxon>
        <taxon>Laurasiatheria</taxon>
        <taxon>Chiroptera</taxon>
        <taxon>Yinpterochiroptera</taxon>
        <taxon>Rhinolophoidea</taxon>
        <taxon>Rhinolophidae</taxon>
        <taxon>Rhinolophinae</taxon>
        <taxon>Rhinolophus</taxon>
    </lineage>
</organism>
<dbReference type="GeneTree" id="ENSGT00940000155124"/>
<dbReference type="PANTHER" id="PTHR46386:SF13">
    <property type="entry name" value="RIKEN CDNA A630001G21 GENE"/>
    <property type="match status" value="1"/>
</dbReference>
<accession>A0A671F6G2</accession>
<reference evidence="3 4" key="1">
    <citation type="journal article" date="2015" name="Annu Rev Anim Biosci">
        <title>The Genome 10K Project: a way forward.</title>
        <authorList>
            <person name="Koepfli K.P."/>
            <person name="Paten B."/>
            <person name="O'Brien S.J."/>
            <person name="Koepfli K.P."/>
            <person name="Paten B."/>
            <person name="Antunes A."/>
            <person name="Belov K."/>
            <person name="Bustamante C."/>
            <person name="Castoe T.A."/>
            <person name="Clawson H."/>
            <person name="Crawford A.J."/>
            <person name="Diekhans M."/>
            <person name="Distel D."/>
            <person name="Durbin R."/>
            <person name="Earl D."/>
            <person name="Fujita M.K."/>
            <person name="Gamble T."/>
            <person name="Georges A."/>
            <person name="Gemmell N."/>
            <person name="Gilbert M.T."/>
            <person name="Graves J.M."/>
            <person name="Green R.E."/>
            <person name="Hickey G."/>
            <person name="Jarvis E.D."/>
            <person name="Johnson W."/>
            <person name="Komissarov A."/>
            <person name="Korf I."/>
            <person name="Kuhn R."/>
            <person name="Larkin D.M."/>
            <person name="Lewin H."/>
            <person name="Lopez J.V."/>
            <person name="Ma J."/>
            <person name="Marques-Bonet T."/>
            <person name="Miller W."/>
            <person name="Murphy R."/>
            <person name="Pevzner P."/>
            <person name="Shapiro B."/>
            <person name="Steiner C."/>
            <person name="Tamazian G."/>
            <person name="Venkatesh B."/>
            <person name="Wang J."/>
            <person name="Wayne R."/>
            <person name="Wiley E."/>
            <person name="Yang H."/>
            <person name="Zhang G."/>
            <person name="Haussler D."/>
            <person name="Ryder O."/>
            <person name="O'Brien S.J."/>
        </authorList>
    </citation>
    <scope>NUCLEOTIDE SEQUENCE</scope>
</reference>
<sequence>MRPALLPLPTIQPAQERTGHSRVRMFSIVQNETMFNETCLNHFRENKVEIASGITKPFPFLESLRDRSFITEKLCNDSQEACKNLVPLGKVVYHILCHLEKTFDRSLLQAIFSRTHLKEYPNLIQVHRSFENVIQEKYFSQESDREETQILPNTQLSCEQGAELSKSKNQVQSGAVTLVDAQETISPCLPQMDQEVQQARPACDQAPEMIVISSESSAEGVPLEA</sequence>
<dbReference type="RefSeq" id="XP_032967391.1">
    <property type="nucleotide sequence ID" value="XM_033111500.1"/>
</dbReference>
<dbReference type="Proteomes" id="UP000585614">
    <property type="component" value="Unassembled WGS sequence"/>
</dbReference>
<dbReference type="PROSITE" id="PS51414">
    <property type="entry name" value="HSR"/>
    <property type="match status" value="1"/>
</dbReference>
<dbReference type="EMBL" id="JACAGC010000006">
    <property type="protein sequence ID" value="KAF6361678.1"/>
    <property type="molecule type" value="Genomic_DNA"/>
</dbReference>
<dbReference type="GO" id="GO:0005634">
    <property type="term" value="C:nucleus"/>
    <property type="evidence" value="ECO:0007669"/>
    <property type="project" value="InterPro"/>
</dbReference>
<dbReference type="Proteomes" id="UP000472240">
    <property type="component" value="Chromosome 8"/>
</dbReference>
<dbReference type="RefSeq" id="XP_032967392.1">
    <property type="nucleotide sequence ID" value="XM_033111501.1"/>
</dbReference>
<evidence type="ECO:0000259" key="1">
    <source>
        <dbReference type="PROSITE" id="PS51414"/>
    </source>
</evidence>
<dbReference type="AlphaFoldDB" id="A0A671F6G2"/>
<reference evidence="3" key="5">
    <citation type="submission" date="2025-05" db="UniProtKB">
        <authorList>
            <consortium name="Ensembl"/>
        </authorList>
    </citation>
    <scope>IDENTIFICATION</scope>
</reference>
<dbReference type="InterPro" id="IPR004865">
    <property type="entry name" value="HSR_dom"/>
</dbReference>
<evidence type="ECO:0000313" key="2">
    <source>
        <dbReference type="EMBL" id="KAF6361678.1"/>
    </source>
</evidence>
<feature type="domain" description="HSR" evidence="1">
    <location>
        <begin position="18"/>
        <end position="135"/>
    </location>
</feature>
<dbReference type="PANTHER" id="PTHR46386">
    <property type="entry name" value="NUCLEAR BODY PROTEIN SP140"/>
    <property type="match status" value="1"/>
</dbReference>
<reference evidence="2 5" key="4">
    <citation type="journal article" date="2020" name="Nature">
        <title>Six reference-quality genomes reveal evolution of bat adaptations.</title>
        <authorList>
            <person name="Jebb D."/>
            <person name="Huang Z."/>
            <person name="Pippel M."/>
            <person name="Hughes G.M."/>
            <person name="Lavrichenko K."/>
            <person name="Devanna P."/>
            <person name="Winkler S."/>
            <person name="Jermiin L.S."/>
            <person name="Skirmuntt E.C."/>
            <person name="Katzourakis A."/>
            <person name="Burkitt-Gray L."/>
            <person name="Ray D.A."/>
            <person name="Sullivan K.A.M."/>
            <person name="Roscito J.G."/>
            <person name="Kirilenko B.M."/>
            <person name="Davalos L.M."/>
            <person name="Corthals A.P."/>
            <person name="Power M.L."/>
            <person name="Jones G."/>
            <person name="Ransome R.D."/>
            <person name="Dechmann D.K.N."/>
            <person name="Locatelli A.G."/>
            <person name="Puechmaille S.J."/>
            <person name="Fedrigo O."/>
            <person name="Jarvis E.D."/>
            <person name="Hiller M."/>
            <person name="Vernes S.C."/>
            <person name="Myers E.W."/>
            <person name="Teeling E.C."/>
        </authorList>
    </citation>
    <scope>NUCLEOTIDE SEQUENCE [LARGE SCALE GENOMIC DNA]</scope>
    <source>
        <strain evidence="2">MRhiFer1</strain>
        <tissue evidence="2">Lung</tissue>
    </source>
</reference>
<dbReference type="Ensembl" id="ENSRFET00010022989.1">
    <property type="protein sequence ID" value="ENSRFEP00010021114.1"/>
    <property type="gene ID" value="ENSRFEG00010014216.1"/>
</dbReference>
<reference evidence="3 4" key="2">
    <citation type="journal article" date="2018" name="Annu Rev Anim Biosci">
        <title>Bat Biology, Genomes, and the Bat1K Project: To Generate Chromosome-Level Genomes for All Living Bat Species.</title>
        <authorList>
            <person name="Teeling E.C."/>
            <person name="Vernes S.C."/>
            <person name="Davalos L.M."/>
            <person name="Ray D.A."/>
            <person name="Gilbert M.T.P."/>
            <person name="Myers E."/>
        </authorList>
    </citation>
    <scope>NUCLEOTIDE SEQUENCE</scope>
</reference>
<dbReference type="OMA" id="TEPSCEQ"/>
<keyword evidence="4" id="KW-1185">Reference proteome</keyword>
<proteinExistence type="predicted"/>
<name>A0A671F6G2_RHIFE</name>
<evidence type="ECO:0000313" key="4">
    <source>
        <dbReference type="Proteomes" id="UP000472240"/>
    </source>
</evidence>